<feature type="transmembrane region" description="Helical" evidence="7">
    <location>
        <begin position="115"/>
        <end position="133"/>
    </location>
</feature>
<feature type="transmembrane region" description="Helical" evidence="7">
    <location>
        <begin position="293"/>
        <end position="313"/>
    </location>
</feature>
<reference evidence="10" key="1">
    <citation type="journal article" date="2019" name="Int. J. Syst. Evol. Microbiol.">
        <title>The Global Catalogue of Microorganisms (GCM) 10K type strain sequencing project: providing services to taxonomists for standard genome sequencing and annotation.</title>
        <authorList>
            <consortium name="The Broad Institute Genomics Platform"/>
            <consortium name="The Broad Institute Genome Sequencing Center for Infectious Disease"/>
            <person name="Wu L."/>
            <person name="Ma J."/>
        </authorList>
    </citation>
    <scope>NUCLEOTIDE SEQUENCE [LARGE SCALE GENOMIC DNA]</scope>
    <source>
        <strain evidence="10">KCTC 62164</strain>
    </source>
</reference>
<feature type="transmembrane region" description="Helical" evidence="7">
    <location>
        <begin position="145"/>
        <end position="164"/>
    </location>
</feature>
<dbReference type="PANTHER" id="PTHR42751">
    <property type="entry name" value="SODIUM/HYDROGEN EXCHANGER FAMILY/TRKA DOMAIN PROTEIN"/>
    <property type="match status" value="1"/>
</dbReference>
<evidence type="ECO:0000256" key="1">
    <source>
        <dbReference type="ARBA" id="ARBA00004141"/>
    </source>
</evidence>
<feature type="transmembrane region" description="Helical" evidence="7">
    <location>
        <begin position="325"/>
        <end position="347"/>
    </location>
</feature>
<dbReference type="Gene3D" id="1.20.1530.20">
    <property type="match status" value="1"/>
</dbReference>
<feature type="transmembrane region" description="Helical" evidence="7">
    <location>
        <begin position="216"/>
        <end position="232"/>
    </location>
</feature>
<dbReference type="EMBL" id="JBHRSL010000009">
    <property type="protein sequence ID" value="MFC3052114.1"/>
    <property type="molecule type" value="Genomic_DNA"/>
</dbReference>
<feature type="domain" description="Cation/H+ exchanger transmembrane" evidence="8">
    <location>
        <begin position="13"/>
        <end position="377"/>
    </location>
</feature>
<keyword evidence="3" id="KW-0813">Transport</keyword>
<dbReference type="InterPro" id="IPR006153">
    <property type="entry name" value="Cation/H_exchanger_TM"/>
</dbReference>
<keyword evidence="4 7" id="KW-0812">Transmembrane</keyword>
<proteinExistence type="inferred from homology"/>
<comment type="subcellular location">
    <subcellularLocation>
        <location evidence="1">Membrane</location>
        <topology evidence="1">Multi-pass membrane protein</topology>
    </subcellularLocation>
</comment>
<dbReference type="PANTHER" id="PTHR42751:SF3">
    <property type="entry name" value="SODIUM_GLUTAMATE SYMPORTER"/>
    <property type="match status" value="1"/>
</dbReference>
<keyword evidence="6 7" id="KW-0472">Membrane</keyword>
<feature type="transmembrane region" description="Helical" evidence="7">
    <location>
        <begin position="30"/>
        <end position="48"/>
    </location>
</feature>
<feature type="transmembrane region" description="Helical" evidence="7">
    <location>
        <begin position="238"/>
        <end position="255"/>
    </location>
</feature>
<feature type="transmembrane region" description="Helical" evidence="7">
    <location>
        <begin position="85"/>
        <end position="109"/>
    </location>
</feature>
<keyword evidence="5 7" id="KW-1133">Transmembrane helix</keyword>
<comment type="caution">
    <text evidence="9">The sequence shown here is derived from an EMBL/GenBank/DDBJ whole genome shotgun (WGS) entry which is preliminary data.</text>
</comment>
<name>A0ABV7D4P6_9PROT</name>
<comment type="similarity">
    <text evidence="2">Belongs to the monovalent cation:proton antiporter 2 (CPA2) transporter (TC 2.A.37) family.</text>
</comment>
<evidence type="ECO:0000259" key="8">
    <source>
        <dbReference type="Pfam" id="PF00999"/>
    </source>
</evidence>
<evidence type="ECO:0000256" key="7">
    <source>
        <dbReference type="SAM" id="Phobius"/>
    </source>
</evidence>
<feature type="transmembrane region" description="Helical" evidence="7">
    <location>
        <begin position="176"/>
        <end position="196"/>
    </location>
</feature>
<feature type="transmembrane region" description="Helical" evidence="7">
    <location>
        <begin position="54"/>
        <end position="73"/>
    </location>
</feature>
<dbReference type="Pfam" id="PF00999">
    <property type="entry name" value="Na_H_Exchanger"/>
    <property type="match status" value="1"/>
</dbReference>
<dbReference type="Proteomes" id="UP001595444">
    <property type="component" value="Unassembled WGS sequence"/>
</dbReference>
<evidence type="ECO:0000313" key="10">
    <source>
        <dbReference type="Proteomes" id="UP001595444"/>
    </source>
</evidence>
<protein>
    <submittedName>
        <fullName evidence="9">Cation:proton antiporter</fullName>
    </submittedName>
</protein>
<feature type="transmembrane region" description="Helical" evidence="7">
    <location>
        <begin position="359"/>
        <end position="378"/>
    </location>
</feature>
<evidence type="ECO:0000256" key="5">
    <source>
        <dbReference type="ARBA" id="ARBA00022989"/>
    </source>
</evidence>
<sequence>MPHHFFEIGSIVLLAALAAIFLSRLKQQPMIGYVLAGLIIGPAFLRLVNDEKEISFIAEIGVILLLFILGMELPLKSFRQSYKVALPVTFSLVLLSLGIVFVIGLFVSLSLEQTIVYGFIIALSSTAVAVKLLEDVDLLSKGTGQIAISVLIAQDLLFVPMIMITNAMGNESGIDIMFVPKIAAAVAVLIALIAFLSKKEKIHLLFHKRIEKHKDLIPVAALAWCFVGAGLSEWAGLSPAYGAFLAGLIIGNSYSKEKIMPQIEPMQSVLLMVFFLSIGMLIDLNVIADNATLIFMLLFGGLVFKTTACILLLKFFLPEDRWRCSFVTGLTISQIGEFSFILAAAALGNEIFSDENYKIIVAVIALNLAFSPLWLAFLRRFVEVAYSKKLATSLGSALRISAFSK</sequence>
<evidence type="ECO:0000256" key="4">
    <source>
        <dbReference type="ARBA" id="ARBA00022692"/>
    </source>
</evidence>
<dbReference type="RefSeq" id="WP_194214588.1">
    <property type="nucleotide sequence ID" value="NZ_CP061205.1"/>
</dbReference>
<gene>
    <name evidence="9" type="ORF">ACFOKA_09370</name>
</gene>
<evidence type="ECO:0000256" key="6">
    <source>
        <dbReference type="ARBA" id="ARBA00023136"/>
    </source>
</evidence>
<evidence type="ECO:0000256" key="3">
    <source>
        <dbReference type="ARBA" id="ARBA00022448"/>
    </source>
</evidence>
<organism evidence="9 10">
    <name type="scientific">Kordiimonas pumila</name>
    <dbReference type="NCBI Taxonomy" id="2161677"/>
    <lineage>
        <taxon>Bacteria</taxon>
        <taxon>Pseudomonadati</taxon>
        <taxon>Pseudomonadota</taxon>
        <taxon>Alphaproteobacteria</taxon>
        <taxon>Kordiimonadales</taxon>
        <taxon>Kordiimonadaceae</taxon>
        <taxon>Kordiimonas</taxon>
    </lineage>
</organism>
<keyword evidence="10" id="KW-1185">Reference proteome</keyword>
<dbReference type="InterPro" id="IPR038770">
    <property type="entry name" value="Na+/solute_symporter_sf"/>
</dbReference>
<feature type="transmembrane region" description="Helical" evidence="7">
    <location>
        <begin position="267"/>
        <end position="287"/>
    </location>
</feature>
<evidence type="ECO:0000256" key="2">
    <source>
        <dbReference type="ARBA" id="ARBA00005551"/>
    </source>
</evidence>
<evidence type="ECO:0000313" key="9">
    <source>
        <dbReference type="EMBL" id="MFC3052114.1"/>
    </source>
</evidence>
<accession>A0ABV7D4P6</accession>
<feature type="transmembrane region" description="Helical" evidence="7">
    <location>
        <begin position="6"/>
        <end position="23"/>
    </location>
</feature>